<dbReference type="AlphaFoldDB" id="A0A255ZN10"/>
<name>A0A255ZN10_9FLAO</name>
<comment type="caution">
    <text evidence="2">The sequence shown here is derived from an EMBL/GenBank/DDBJ whole genome shotgun (WGS) entry which is preliminary data.</text>
</comment>
<dbReference type="EMBL" id="NOXX01000210">
    <property type="protein sequence ID" value="OYQ42903.1"/>
    <property type="molecule type" value="Genomic_DNA"/>
</dbReference>
<evidence type="ECO:0000256" key="1">
    <source>
        <dbReference type="SAM" id="SignalP"/>
    </source>
</evidence>
<accession>A0A255ZN10</accession>
<feature type="signal peptide" evidence="1">
    <location>
        <begin position="1"/>
        <end position="24"/>
    </location>
</feature>
<protein>
    <submittedName>
        <fullName evidence="2">Uncharacterized protein</fullName>
    </submittedName>
</protein>
<gene>
    <name evidence="2" type="ORF">CHX27_11440</name>
</gene>
<evidence type="ECO:0000313" key="3">
    <source>
        <dbReference type="Proteomes" id="UP000216035"/>
    </source>
</evidence>
<reference evidence="2 3" key="1">
    <citation type="submission" date="2017-07" db="EMBL/GenBank/DDBJ databases">
        <title>Flavobacterium cyanobacteriorum sp. nov., isolated from cyanobacterial aggregates in a eutrophic lake.</title>
        <authorList>
            <person name="Cai H."/>
        </authorList>
    </citation>
    <scope>NUCLEOTIDE SEQUENCE [LARGE SCALE GENOMIC DNA]</scope>
    <source>
        <strain evidence="2 3">TH167</strain>
    </source>
</reference>
<keyword evidence="1" id="KW-0732">Signal</keyword>
<dbReference type="Proteomes" id="UP000216035">
    <property type="component" value="Unassembled WGS sequence"/>
</dbReference>
<dbReference type="RefSeq" id="WP_094486914.1">
    <property type="nucleotide sequence ID" value="NZ_NOXX01000210.1"/>
</dbReference>
<proteinExistence type="predicted"/>
<keyword evidence="3" id="KW-1185">Reference proteome</keyword>
<organism evidence="2 3">
    <name type="scientific">Flavobacterium aurantiibacter</name>
    <dbReference type="NCBI Taxonomy" id="2023067"/>
    <lineage>
        <taxon>Bacteria</taxon>
        <taxon>Pseudomonadati</taxon>
        <taxon>Bacteroidota</taxon>
        <taxon>Flavobacteriia</taxon>
        <taxon>Flavobacteriales</taxon>
        <taxon>Flavobacteriaceae</taxon>
        <taxon>Flavobacterium</taxon>
    </lineage>
</organism>
<feature type="chain" id="PRO_5012716587" evidence="1">
    <location>
        <begin position="25"/>
        <end position="125"/>
    </location>
</feature>
<evidence type="ECO:0000313" key="2">
    <source>
        <dbReference type="EMBL" id="OYQ42903.1"/>
    </source>
</evidence>
<sequence>MKWFKSFLILFVSGLLLSATTSFATDLSLVGNTFSKTKTVVKGASTAVDTHSKEVFFSEDHESEEDHETESQPSFKPFAALLASKSDSGFVSFISFRQKQLIPSNFHKQIGRSCPIYLFIRVLRL</sequence>